<protein>
    <submittedName>
        <fullName evidence="2">Uncharacterized protein</fullName>
    </submittedName>
</protein>
<name>A0A6J4RV14_9SPHN</name>
<dbReference type="EMBL" id="CADCVW010000012">
    <property type="protein sequence ID" value="CAA9482309.1"/>
    <property type="molecule type" value="Genomic_DNA"/>
</dbReference>
<feature type="region of interest" description="Disordered" evidence="1">
    <location>
        <begin position="1"/>
        <end position="49"/>
    </location>
</feature>
<feature type="compositionally biased region" description="Basic residues" evidence="1">
    <location>
        <begin position="70"/>
        <end position="84"/>
    </location>
</feature>
<evidence type="ECO:0000256" key="1">
    <source>
        <dbReference type="SAM" id="MobiDB-lite"/>
    </source>
</evidence>
<sequence>GRDADGVRWPCDLPGGRATPRLRRGGQRHVGMAGVGGRRGTAGTEAAGGDFGARRARCADHAGAEAAALRGRRGGAARVGRRTAGRVAGAGGARGERL</sequence>
<feature type="non-terminal residue" evidence="2">
    <location>
        <position position="98"/>
    </location>
</feature>
<gene>
    <name evidence="2" type="ORF">AVDCRST_MAG39-343</name>
</gene>
<accession>A0A6J4RV14</accession>
<feature type="region of interest" description="Disordered" evidence="1">
    <location>
        <begin position="70"/>
        <end position="98"/>
    </location>
</feature>
<dbReference type="AlphaFoldDB" id="A0A6J4RV14"/>
<feature type="compositionally biased region" description="Gly residues" evidence="1">
    <location>
        <begin position="88"/>
        <end position="98"/>
    </location>
</feature>
<proteinExistence type="predicted"/>
<organism evidence="2">
    <name type="scientific">uncultured Sphingomonadaceae bacterium</name>
    <dbReference type="NCBI Taxonomy" id="169976"/>
    <lineage>
        <taxon>Bacteria</taxon>
        <taxon>Pseudomonadati</taxon>
        <taxon>Pseudomonadota</taxon>
        <taxon>Alphaproteobacteria</taxon>
        <taxon>Sphingomonadales</taxon>
        <taxon>Sphingomonadaceae</taxon>
        <taxon>environmental samples</taxon>
    </lineage>
</organism>
<feature type="non-terminal residue" evidence="2">
    <location>
        <position position="1"/>
    </location>
</feature>
<reference evidence="2" key="1">
    <citation type="submission" date="2020-02" db="EMBL/GenBank/DDBJ databases">
        <authorList>
            <person name="Meier V. D."/>
        </authorList>
    </citation>
    <scope>NUCLEOTIDE SEQUENCE</scope>
    <source>
        <strain evidence="2">AVDCRST_MAG39</strain>
    </source>
</reference>
<evidence type="ECO:0000313" key="2">
    <source>
        <dbReference type="EMBL" id="CAA9482309.1"/>
    </source>
</evidence>